<feature type="compositionally biased region" description="Polar residues" evidence="1">
    <location>
        <begin position="61"/>
        <end position="92"/>
    </location>
</feature>
<dbReference type="KEGG" id="mbe:MBM_07551"/>
<evidence type="ECO:0000256" key="1">
    <source>
        <dbReference type="SAM" id="MobiDB-lite"/>
    </source>
</evidence>
<reference evidence="2 3" key="1">
    <citation type="journal article" date="2012" name="BMC Genomics">
        <title>Sequencing the genome of Marssonina brunnea reveals fungus-poplar co-evolution.</title>
        <authorList>
            <person name="Zhu S."/>
            <person name="Cao Y.-Z."/>
            <person name="Jiang C."/>
            <person name="Tan B.-Y."/>
            <person name="Wang Z."/>
            <person name="Feng S."/>
            <person name="Zhang L."/>
            <person name="Su X.-H."/>
            <person name="Brejova B."/>
            <person name="Vinar T."/>
            <person name="Xu M."/>
            <person name="Wang M.-X."/>
            <person name="Zhang S.-G."/>
            <person name="Huang M.-R."/>
            <person name="Wu R."/>
            <person name="Zhou Y."/>
        </authorList>
    </citation>
    <scope>NUCLEOTIDE SEQUENCE [LARGE SCALE GENOMIC DNA]</scope>
    <source>
        <strain evidence="2 3">MB_m1</strain>
    </source>
</reference>
<dbReference type="Proteomes" id="UP000006753">
    <property type="component" value="Unassembled WGS sequence"/>
</dbReference>
<keyword evidence="3" id="KW-1185">Reference proteome</keyword>
<gene>
    <name evidence="2" type="ORF">MBM_07551</name>
</gene>
<feature type="region of interest" description="Disordered" evidence="1">
    <location>
        <begin position="1"/>
        <end position="106"/>
    </location>
</feature>
<evidence type="ECO:0000313" key="2">
    <source>
        <dbReference type="EMBL" id="EKD14321.1"/>
    </source>
</evidence>
<dbReference type="GeneID" id="18763486"/>
<name>K1WN50_MARBU</name>
<dbReference type="OMA" id="REEDKQW"/>
<evidence type="ECO:0000313" key="3">
    <source>
        <dbReference type="Proteomes" id="UP000006753"/>
    </source>
</evidence>
<sequence length="190" mass="21094">MDSPPPYAPRCQSTPQDLEIASIRSAAPSYVSAAPSYTSMLPPSSTSSTPRPSGGLPSPYSTPSSLRISRNPSVTSVHHFRSSTTMPSTSLSHPKARHYHSVASRRATAQKIQKQSTLLFSALSGEDGIAQMRKRMKDEELERVKRTSEDPELVGELAAEENKRRRREGLEDVLEKEDKRWDWLLAQMGD</sequence>
<dbReference type="EMBL" id="JH921446">
    <property type="protein sequence ID" value="EKD14321.1"/>
    <property type="molecule type" value="Genomic_DNA"/>
</dbReference>
<dbReference type="InParanoid" id="K1WN50"/>
<organism evidence="2 3">
    <name type="scientific">Marssonina brunnea f. sp. multigermtubi (strain MB_m1)</name>
    <name type="common">Marssonina leaf spot fungus</name>
    <dbReference type="NCBI Taxonomy" id="1072389"/>
    <lineage>
        <taxon>Eukaryota</taxon>
        <taxon>Fungi</taxon>
        <taxon>Dikarya</taxon>
        <taxon>Ascomycota</taxon>
        <taxon>Pezizomycotina</taxon>
        <taxon>Leotiomycetes</taxon>
        <taxon>Helotiales</taxon>
        <taxon>Drepanopezizaceae</taxon>
        <taxon>Drepanopeziza</taxon>
    </lineage>
</organism>
<proteinExistence type="predicted"/>
<dbReference type="eggNOG" id="ENOG502SVSE">
    <property type="taxonomic scope" value="Eukaryota"/>
</dbReference>
<protein>
    <submittedName>
        <fullName evidence="2">Uncharacterized protein</fullName>
    </submittedName>
</protein>
<accession>K1WN50</accession>
<dbReference type="HOGENOM" id="CLU_075611_0_0_1"/>
<dbReference type="OrthoDB" id="4203030at2759"/>
<dbReference type="AlphaFoldDB" id="K1WN50"/>
<feature type="compositionally biased region" description="Low complexity" evidence="1">
    <location>
        <begin position="25"/>
        <end position="59"/>
    </location>
</feature>